<dbReference type="AlphaFoldDB" id="A0A1G8YWV0"/>
<name>A0A1G8YWV0_9HYPH</name>
<evidence type="ECO:0000313" key="2">
    <source>
        <dbReference type="Proteomes" id="UP000198894"/>
    </source>
</evidence>
<dbReference type="Proteomes" id="UP000198894">
    <property type="component" value="Unassembled WGS sequence"/>
</dbReference>
<reference evidence="2" key="1">
    <citation type="submission" date="2016-10" db="EMBL/GenBank/DDBJ databases">
        <authorList>
            <person name="Varghese N."/>
            <person name="Submissions S."/>
        </authorList>
    </citation>
    <scope>NUCLEOTIDE SEQUENCE [LARGE SCALE GENOMIC DNA]</scope>
    <source>
        <strain evidence="2">CGMCC 1.11022</strain>
    </source>
</reference>
<dbReference type="RefSeq" id="WP_029354905.1">
    <property type="nucleotide sequence ID" value="NZ_FNEE01000011.1"/>
</dbReference>
<dbReference type="EMBL" id="FNEE01000011">
    <property type="protein sequence ID" value="SDK06460.1"/>
    <property type="molecule type" value="Genomic_DNA"/>
</dbReference>
<sequence length="129" mass="13945">MAVNELDLVIFQMAVESVRLLSSSFDEKAAEIATRSRGSLLFDVRVDGDLEVQRVAAIGYPGDKIGVVALDREGLVSCCCLVNGTFSPFIAPLENWTSMPLSMQAQIDVTGYARLLLAALRNAGHMLGR</sequence>
<accession>A0A1G8YWV0</accession>
<evidence type="ECO:0000313" key="1">
    <source>
        <dbReference type="EMBL" id="SDK06460.1"/>
    </source>
</evidence>
<organism evidence="1 2">
    <name type="scientific">Mesorhizobium muleiense</name>
    <dbReference type="NCBI Taxonomy" id="1004279"/>
    <lineage>
        <taxon>Bacteria</taxon>
        <taxon>Pseudomonadati</taxon>
        <taxon>Pseudomonadota</taxon>
        <taxon>Alphaproteobacteria</taxon>
        <taxon>Hyphomicrobiales</taxon>
        <taxon>Phyllobacteriaceae</taxon>
        <taxon>Mesorhizobium</taxon>
    </lineage>
</organism>
<gene>
    <name evidence="1" type="ORF">SAMN05428953_11186</name>
</gene>
<protein>
    <submittedName>
        <fullName evidence="1">Uncharacterized protein</fullName>
    </submittedName>
</protein>
<keyword evidence="2" id="KW-1185">Reference proteome</keyword>
<proteinExistence type="predicted"/>